<dbReference type="Proteomes" id="UP000479000">
    <property type="component" value="Unassembled WGS sequence"/>
</dbReference>
<dbReference type="EMBL" id="CADCXU010005883">
    <property type="protein sequence ID" value="CAA9997555.1"/>
    <property type="molecule type" value="Genomic_DNA"/>
</dbReference>
<feature type="non-terminal residue" evidence="1">
    <location>
        <position position="1"/>
    </location>
</feature>
<evidence type="ECO:0000313" key="2">
    <source>
        <dbReference type="Proteomes" id="UP000479000"/>
    </source>
</evidence>
<gene>
    <name evidence="1" type="ORF">NTEN_LOCUS3849</name>
</gene>
<keyword evidence="2" id="KW-1185">Reference proteome</keyword>
<proteinExistence type="predicted"/>
<organism evidence="1 2">
    <name type="scientific">Nesidiocoris tenuis</name>
    <dbReference type="NCBI Taxonomy" id="355587"/>
    <lineage>
        <taxon>Eukaryota</taxon>
        <taxon>Metazoa</taxon>
        <taxon>Ecdysozoa</taxon>
        <taxon>Arthropoda</taxon>
        <taxon>Hexapoda</taxon>
        <taxon>Insecta</taxon>
        <taxon>Pterygota</taxon>
        <taxon>Neoptera</taxon>
        <taxon>Paraneoptera</taxon>
        <taxon>Hemiptera</taxon>
        <taxon>Heteroptera</taxon>
        <taxon>Panheteroptera</taxon>
        <taxon>Cimicomorpha</taxon>
        <taxon>Miridae</taxon>
        <taxon>Dicyphina</taxon>
        <taxon>Nesidiocoris</taxon>
    </lineage>
</organism>
<name>A0A6H5G5J0_9HEMI</name>
<evidence type="ECO:0000313" key="1">
    <source>
        <dbReference type="EMBL" id="CAA9997555.1"/>
    </source>
</evidence>
<protein>
    <submittedName>
        <fullName evidence="1">Uncharacterized protein</fullName>
    </submittedName>
</protein>
<accession>A0A6H5G5J0</accession>
<reference evidence="1 2" key="1">
    <citation type="submission" date="2020-02" db="EMBL/GenBank/DDBJ databases">
        <authorList>
            <person name="Ferguson B K."/>
        </authorList>
    </citation>
    <scope>NUCLEOTIDE SEQUENCE [LARGE SCALE GENOMIC DNA]</scope>
</reference>
<dbReference type="AlphaFoldDB" id="A0A6H5G5J0"/>
<feature type="non-terminal residue" evidence="1">
    <location>
        <position position="166"/>
    </location>
</feature>
<sequence length="166" mass="19123">GNPWESSIGAERVDGDDDVMGRILLFSQYGGGIAKLQYLPVDFRKRFFRQAEFFLHRVLELRPQLERRKIILHNRVDDYFFTSSAYIAVNDADSCRQRSSSLARNLISSSNACSGGWLWKLVTRTLSAELKSTGACPRPGQLVLWHRRVNIKIWKLEFLELCNSRT</sequence>